<evidence type="ECO:0000313" key="1">
    <source>
        <dbReference type="Proteomes" id="UP000887580"/>
    </source>
</evidence>
<organism evidence="1 2">
    <name type="scientific">Panagrolaimus sp. PS1159</name>
    <dbReference type="NCBI Taxonomy" id="55785"/>
    <lineage>
        <taxon>Eukaryota</taxon>
        <taxon>Metazoa</taxon>
        <taxon>Ecdysozoa</taxon>
        <taxon>Nematoda</taxon>
        <taxon>Chromadorea</taxon>
        <taxon>Rhabditida</taxon>
        <taxon>Tylenchina</taxon>
        <taxon>Panagrolaimomorpha</taxon>
        <taxon>Panagrolaimoidea</taxon>
        <taxon>Panagrolaimidae</taxon>
        <taxon>Panagrolaimus</taxon>
    </lineage>
</organism>
<protein>
    <submittedName>
        <fullName evidence="2">Rab3 GTPase-activating protein non-catalytic subunit</fullName>
    </submittedName>
</protein>
<reference evidence="2" key="1">
    <citation type="submission" date="2022-11" db="UniProtKB">
        <authorList>
            <consortium name="WormBaseParasite"/>
        </authorList>
    </citation>
    <scope>IDENTIFICATION</scope>
</reference>
<proteinExistence type="predicted"/>
<accession>A0AC35GF53</accession>
<dbReference type="Proteomes" id="UP000887580">
    <property type="component" value="Unplaced"/>
</dbReference>
<name>A0AC35GF53_9BILA</name>
<dbReference type="WBParaSite" id="PS1159_v2.g466.t1">
    <property type="protein sequence ID" value="PS1159_v2.g466.t1"/>
    <property type="gene ID" value="PS1159_v2.g466"/>
</dbReference>
<evidence type="ECO:0000313" key="2">
    <source>
        <dbReference type="WBParaSite" id="PS1159_v2.g466.t1"/>
    </source>
</evidence>
<sequence length="1271" mass="145184">MWCSLNQTALISSEQIGKINVFLNDESPIATRSTDGEQDERMPSDDETEQDAGVEQWTKQMEVESSEKSDTEGSKVDNSKWLKHSLVAASNTLEIVAVANVNRVVILEKSSKNNQNYEISAKINIVQNLGVNEFITTLHVLPVATTRKSEVSASDWTCIIVGLSNGFVNFYTERGILIFYEKVSKGFIKSVRFGQSAFKGNQELSFLSRSQFIVIEGLSLFNTLRSARTQIARGEKSLDEVATTLQLNARIMRIDSLSNIFDFTIVGLKKPSCFEQYSTASMSQPGIYATIRPGLPTYSTYFCVARDVFGAFVWHNFSEKQANAMDIVNNLTTAVTSNISAYIPSVGFRSYFGLGTSKKDQPTKAMVCDTRVETAHVRQWLKDKGRLGDRLFMAPKPWTLLAVADQSARVLVIDTETRQIIRIFKGYRNSRVAWIESSGKVRECRRSVKALFLVIFAPKRALLEIWSMQNGPRVSAFNVDPRGRLITLPSPRDGVLGTPPDEEAIFRQTVATAAFVNSDGQIFDIFKLEKVMDDLDIEKLLTFIQELRTFNIRRKCIELVVRSSKFKPFTIAKSITRLMDIYGKQNDKDKCTDSHSFLVFLQMLDRILRLYNLLRNYYSENIIENSDECIESLKLFESEVDFISLDLLKEATNATEMNMPKFPSFKIFVDQFDILSSSATFLTTAQVISGNLCFTPKDENGKNVVLSAIFAPFVFGSVDIDEFEAEVLPLSGFSMESTIEYLTSFWLNPVNRRPISFVNRLVTILRRFQKQINRQLLEALEIQIKASENVIAGLFFLLSIRSLQRWETAGRGIAAEVEEGVDAFDVDDHWEQMDEYIEYCDLLAHHLLILTFLDLLPESPKVCLNKLAEKGVGFYRENLGIWCAIALPTADELLSIDENDIPEDASFSLEILFAMKKHLPHSLKSELLLADASWECTSFWYKDETRRVQRLSAATIFLEKLSKMPRIQHGLALMLWDTFLQQPFQRLYTFLNHHDGRFPHDRDARKDLLVAETDIFEFICCIERLLRCIVLAVVDLDQHPQIHLKYEDFIERFMDYVNLHRSTKVNRVTLAEMAGKHKSINYHLGIHHIHLIVSIKLQYLCSIQMTPKSLFDPIGHRAFFEPFHSHPLIPLARVETHIRNKRQTFLEECIQNVATNNAEASSQHLWQLLAFELFPVVVNRIRYFLNEDPTLYGIIARKSVATITTLDYIKGFNDSPIPSFEVDPERTRRIIRFINNLLLQAGPSEVTAKLKILRDMEGLNDFIVNLRSLEK</sequence>